<dbReference type="EMBL" id="MFQN01000028">
    <property type="protein sequence ID" value="OGH74125.1"/>
    <property type="molecule type" value="Genomic_DNA"/>
</dbReference>
<dbReference type="GO" id="GO:0008483">
    <property type="term" value="F:transaminase activity"/>
    <property type="evidence" value="ECO:0007669"/>
    <property type="project" value="TreeGrafter"/>
</dbReference>
<dbReference type="Proteomes" id="UP000178347">
    <property type="component" value="Unassembled WGS sequence"/>
</dbReference>
<gene>
    <name evidence="4" type="ORF">A3G00_05135</name>
</gene>
<dbReference type="Pfam" id="PF01041">
    <property type="entry name" value="DegT_DnrJ_EryC1"/>
    <property type="match status" value="2"/>
</dbReference>
<proteinExistence type="inferred from homology"/>
<feature type="modified residue" description="N6-(pyridoxal phosphate)lysine" evidence="2">
    <location>
        <position position="190"/>
    </location>
</feature>
<dbReference type="Gene3D" id="3.40.640.10">
    <property type="entry name" value="Type I PLP-dependent aspartate aminotransferase-like (Major domain)"/>
    <property type="match status" value="1"/>
</dbReference>
<organism evidence="4 5">
    <name type="scientific">Candidatus Magasanikbacteria bacterium RIFCSPLOWO2_12_FULL_43_12</name>
    <dbReference type="NCBI Taxonomy" id="1798692"/>
    <lineage>
        <taxon>Bacteria</taxon>
        <taxon>Candidatus Magasanikiibacteriota</taxon>
    </lineage>
</organism>
<name>A0A1F6MR29_9BACT</name>
<dbReference type="InterPro" id="IPR015421">
    <property type="entry name" value="PyrdxlP-dep_Trfase_major"/>
</dbReference>
<keyword evidence="2 3" id="KW-0663">Pyridoxal phosphate</keyword>
<dbReference type="InterPro" id="IPR015424">
    <property type="entry name" value="PyrdxlP-dep_Trfase"/>
</dbReference>
<dbReference type="GO" id="GO:0030170">
    <property type="term" value="F:pyridoxal phosphate binding"/>
    <property type="evidence" value="ECO:0007669"/>
    <property type="project" value="TreeGrafter"/>
</dbReference>
<evidence type="ECO:0008006" key="6">
    <source>
        <dbReference type="Google" id="ProtNLM"/>
    </source>
</evidence>
<comment type="caution">
    <text evidence="4">The sequence shown here is derived from an EMBL/GenBank/DDBJ whole genome shotgun (WGS) entry which is preliminary data.</text>
</comment>
<reference evidence="4 5" key="1">
    <citation type="journal article" date="2016" name="Nat. Commun.">
        <title>Thousands of microbial genomes shed light on interconnected biogeochemical processes in an aquifer system.</title>
        <authorList>
            <person name="Anantharaman K."/>
            <person name="Brown C.T."/>
            <person name="Hug L.A."/>
            <person name="Sharon I."/>
            <person name="Castelle C.J."/>
            <person name="Probst A.J."/>
            <person name="Thomas B.C."/>
            <person name="Singh A."/>
            <person name="Wilkins M.J."/>
            <person name="Karaoz U."/>
            <person name="Brodie E.L."/>
            <person name="Williams K.H."/>
            <person name="Hubbard S.S."/>
            <person name="Banfield J.F."/>
        </authorList>
    </citation>
    <scope>NUCLEOTIDE SEQUENCE [LARGE SCALE GENOMIC DNA]</scope>
</reference>
<evidence type="ECO:0000313" key="5">
    <source>
        <dbReference type="Proteomes" id="UP000178347"/>
    </source>
</evidence>
<dbReference type="Gene3D" id="3.90.1150.10">
    <property type="entry name" value="Aspartate Aminotransferase, domain 1"/>
    <property type="match status" value="1"/>
</dbReference>
<sequence>MKIFRKPVFTGFAPNLTKSDVSIAAAFLFFPWKWPKLKIGKNTVRAEQWLKNYFSTKHCLAFDSGRSALFFILKSLDLKPGDEVLIQAYTCVVVANSIIQAGGKPIYVDVGDNFNIDCVDLEKKITLRTKVLIIQHTFGNPANLNSLLKLAKKYQLTIIEDCAHALGIKCENRWLGTFGDAGFFSFGSDKPISCGRGGGVITNDETIAKKLFEFQSSLPEPNLIKILQHLFSFLVFDNAKPIYNLGVGKWILWFSGKLKLINKIIYPEEKRGQAVGFYPSLLPNCLAAILLNQLSRLEEFNRHRCEISGIYQKQINNQKISLPNPENFAIPWLRYPILVAESTKLLASAKKNGIILGNWYDAPIAPKDADSSVVGYQHRFCPNAERLAKQSVNLPTDISISRSDAIRVAKLLNAF</sequence>
<feature type="active site" description="Proton acceptor" evidence="1">
    <location>
        <position position="190"/>
    </location>
</feature>
<evidence type="ECO:0000256" key="1">
    <source>
        <dbReference type="PIRSR" id="PIRSR000390-1"/>
    </source>
</evidence>
<protein>
    <recommendedName>
        <fullName evidence="6">DegT/DnrJ/EryC1/StrS aminotransferase</fullName>
    </recommendedName>
</protein>
<dbReference type="PIRSF" id="PIRSF000390">
    <property type="entry name" value="PLP_StrS"/>
    <property type="match status" value="1"/>
</dbReference>
<dbReference type="GO" id="GO:0000271">
    <property type="term" value="P:polysaccharide biosynthetic process"/>
    <property type="evidence" value="ECO:0007669"/>
    <property type="project" value="TreeGrafter"/>
</dbReference>
<dbReference type="PANTHER" id="PTHR30244:SF34">
    <property type="entry name" value="DTDP-4-AMINO-4,6-DIDEOXYGALACTOSE TRANSAMINASE"/>
    <property type="match status" value="1"/>
</dbReference>
<dbReference type="PANTHER" id="PTHR30244">
    <property type="entry name" value="TRANSAMINASE"/>
    <property type="match status" value="1"/>
</dbReference>
<dbReference type="AlphaFoldDB" id="A0A1F6MR29"/>
<evidence type="ECO:0000256" key="3">
    <source>
        <dbReference type="RuleBase" id="RU004508"/>
    </source>
</evidence>
<accession>A0A1F6MR29</accession>
<dbReference type="InterPro" id="IPR000653">
    <property type="entry name" value="DegT/StrS_aminotransferase"/>
</dbReference>
<evidence type="ECO:0000256" key="2">
    <source>
        <dbReference type="PIRSR" id="PIRSR000390-2"/>
    </source>
</evidence>
<dbReference type="SUPFAM" id="SSF53383">
    <property type="entry name" value="PLP-dependent transferases"/>
    <property type="match status" value="1"/>
</dbReference>
<evidence type="ECO:0000313" key="4">
    <source>
        <dbReference type="EMBL" id="OGH74125.1"/>
    </source>
</evidence>
<comment type="similarity">
    <text evidence="3">Belongs to the DegT/DnrJ/EryC1 family.</text>
</comment>
<dbReference type="STRING" id="1798692.A3G00_05135"/>
<dbReference type="InterPro" id="IPR015422">
    <property type="entry name" value="PyrdxlP-dep_Trfase_small"/>
</dbReference>